<protein>
    <submittedName>
        <fullName evidence="1">Uncharacterized protein</fullName>
    </submittedName>
</protein>
<reference evidence="1" key="1">
    <citation type="submission" date="2023-03" db="EMBL/GenBank/DDBJ databases">
        <title>Chromosome-level genomes of two armyworms, Mythimna separata and Mythimna loreyi, provide insights into the biosynthesis and reception of sex pheromones.</title>
        <authorList>
            <person name="Zhao H."/>
        </authorList>
    </citation>
    <scope>NUCLEOTIDE SEQUENCE</scope>
    <source>
        <strain evidence="1">BeijingLab</strain>
    </source>
</reference>
<gene>
    <name evidence="1" type="ORF">PYW08_007811</name>
</gene>
<comment type="caution">
    <text evidence="1">The sequence shown here is derived from an EMBL/GenBank/DDBJ whole genome shotgun (WGS) entry which is preliminary data.</text>
</comment>
<accession>A0ACC2QDU3</accession>
<dbReference type="Proteomes" id="UP001231649">
    <property type="component" value="Chromosome 20"/>
</dbReference>
<keyword evidence="2" id="KW-1185">Reference proteome</keyword>
<dbReference type="EMBL" id="CM056796">
    <property type="protein sequence ID" value="KAJ8714191.1"/>
    <property type="molecule type" value="Genomic_DNA"/>
</dbReference>
<proteinExistence type="predicted"/>
<name>A0ACC2QDU3_9NEOP</name>
<sequence>MLLFVFSLCLAGVFGAEYTLLGECPNVKLQENLDPTRFSGLWYTVASYASDGREINDCSTVEFQEDNLGYTFKETYVEVNQGNRTQKMYQARVDPTFDAGKDAVFVLSHGDGDKVLQFPFSILATDYDGYAIAYTCRVLKKRIRMHYVFTWVLTRSKEKLEGELLKKVEDKLSKYTDLAEHRSSFVFKDFTDASCAYTNKLETDFFTNHFW</sequence>
<organism evidence="1 2">
    <name type="scientific">Mythimna loreyi</name>
    <dbReference type="NCBI Taxonomy" id="667449"/>
    <lineage>
        <taxon>Eukaryota</taxon>
        <taxon>Metazoa</taxon>
        <taxon>Ecdysozoa</taxon>
        <taxon>Arthropoda</taxon>
        <taxon>Hexapoda</taxon>
        <taxon>Insecta</taxon>
        <taxon>Pterygota</taxon>
        <taxon>Neoptera</taxon>
        <taxon>Endopterygota</taxon>
        <taxon>Lepidoptera</taxon>
        <taxon>Glossata</taxon>
        <taxon>Ditrysia</taxon>
        <taxon>Noctuoidea</taxon>
        <taxon>Noctuidae</taxon>
        <taxon>Noctuinae</taxon>
        <taxon>Hadenini</taxon>
        <taxon>Mythimna</taxon>
    </lineage>
</organism>
<evidence type="ECO:0000313" key="1">
    <source>
        <dbReference type="EMBL" id="KAJ8714191.1"/>
    </source>
</evidence>
<evidence type="ECO:0000313" key="2">
    <source>
        <dbReference type="Proteomes" id="UP001231649"/>
    </source>
</evidence>